<keyword evidence="3" id="KW-0520">NAD</keyword>
<dbReference type="PANTHER" id="PTHR10996">
    <property type="entry name" value="2-HYDROXYACID DEHYDROGENASE-RELATED"/>
    <property type="match status" value="1"/>
</dbReference>
<dbReference type="GO" id="GO:0005829">
    <property type="term" value="C:cytosol"/>
    <property type="evidence" value="ECO:0007669"/>
    <property type="project" value="TreeGrafter"/>
</dbReference>
<dbReference type="Proteomes" id="UP000050454">
    <property type="component" value="Unassembled WGS sequence"/>
</dbReference>
<comment type="similarity">
    <text evidence="1 4">Belongs to the D-isomer specific 2-hydroxyacid dehydrogenase family.</text>
</comment>
<evidence type="ECO:0000313" key="7">
    <source>
        <dbReference type="EMBL" id="KPM48282.1"/>
    </source>
</evidence>
<dbReference type="OrthoDB" id="1522997at2"/>
<dbReference type="InterPro" id="IPR036291">
    <property type="entry name" value="NAD(P)-bd_dom_sf"/>
</dbReference>
<dbReference type="Pfam" id="PF00389">
    <property type="entry name" value="2-Hacid_dh"/>
    <property type="match status" value="1"/>
</dbReference>
<sequence length="317" mass="34897">MSKIVLLETLAEPAMAILQKAGDVELLTAYDFNIESLDKQNVEAVITRGKGQITPEFMDQLPQLKMVARAGVGLDNVDINYATQKGIKVLNNPGVNSQTVAEHAISLMLMLQRNMFQAVSKVKEGNWSWRNEFSGDEIYGKTLGVLGMGTIGQKVAKIAEAMGMKIIYSDPVKHYLPYTYASLEDVLKEADILTLHVPLFDETRNLINEKTLSLMKKTALIINTARGPIIDEKAVYEALVNQKLGGFAADVTNPEPPLEGSPFIGLPNVLITAHLASLTDRTYHKMCVDAVQNVLALLRNEEPQEGCIFNKLQLTNA</sequence>
<name>A0A0P7BU93_9BACT</name>
<dbReference type="PATRIC" id="fig|1605367.3.peg.2647"/>
<dbReference type="InterPro" id="IPR029753">
    <property type="entry name" value="D-isomer_DH_CS"/>
</dbReference>
<feature type="domain" description="D-isomer specific 2-hydroxyacid dehydrogenase catalytic" evidence="5">
    <location>
        <begin position="4"/>
        <end position="304"/>
    </location>
</feature>
<dbReference type="InterPro" id="IPR050223">
    <property type="entry name" value="D-isomer_2-hydroxyacid_DH"/>
</dbReference>
<gene>
    <name evidence="7" type="ORF">AFM12_06405</name>
</gene>
<protein>
    <submittedName>
        <fullName evidence="7">Phosphoglycerate dehydrogenase</fullName>
    </submittedName>
</protein>
<dbReference type="InterPro" id="IPR006139">
    <property type="entry name" value="D-isomer_2_OHA_DH_cat_dom"/>
</dbReference>
<dbReference type="Gene3D" id="3.40.50.720">
    <property type="entry name" value="NAD(P)-binding Rossmann-like Domain"/>
    <property type="match status" value="2"/>
</dbReference>
<dbReference type="PROSITE" id="PS00671">
    <property type="entry name" value="D_2_HYDROXYACID_DH_3"/>
    <property type="match status" value="1"/>
</dbReference>
<dbReference type="EMBL" id="LGTQ01000006">
    <property type="protein sequence ID" value="KPM48282.1"/>
    <property type="molecule type" value="Genomic_DNA"/>
</dbReference>
<evidence type="ECO:0000256" key="1">
    <source>
        <dbReference type="ARBA" id="ARBA00005854"/>
    </source>
</evidence>
<dbReference type="Pfam" id="PF02826">
    <property type="entry name" value="2-Hacid_dh_C"/>
    <property type="match status" value="1"/>
</dbReference>
<reference evidence="7 8" key="1">
    <citation type="submission" date="2015-07" db="EMBL/GenBank/DDBJ databases">
        <title>The draft genome sequence of Leadbetterella sp. JN14-9.</title>
        <authorList>
            <person name="Liu Y."/>
            <person name="Du J."/>
            <person name="Shao Z."/>
        </authorList>
    </citation>
    <scope>NUCLEOTIDE SEQUENCE [LARGE SCALE GENOMIC DNA]</scope>
    <source>
        <strain evidence="7 8">JN14-9</strain>
    </source>
</reference>
<dbReference type="SUPFAM" id="SSF52283">
    <property type="entry name" value="Formate/glycerate dehydrogenase catalytic domain-like"/>
    <property type="match status" value="1"/>
</dbReference>
<proteinExistence type="inferred from homology"/>
<evidence type="ECO:0000259" key="5">
    <source>
        <dbReference type="Pfam" id="PF00389"/>
    </source>
</evidence>
<dbReference type="GO" id="GO:0030267">
    <property type="term" value="F:glyoxylate reductase (NADPH) activity"/>
    <property type="evidence" value="ECO:0007669"/>
    <property type="project" value="TreeGrafter"/>
</dbReference>
<dbReference type="FunFam" id="3.40.50.720:FF:000203">
    <property type="entry name" value="D-3-phosphoglycerate dehydrogenase (SerA)"/>
    <property type="match status" value="1"/>
</dbReference>
<dbReference type="InterPro" id="IPR006140">
    <property type="entry name" value="D-isomer_DH_NAD-bd"/>
</dbReference>
<evidence type="ECO:0000256" key="2">
    <source>
        <dbReference type="ARBA" id="ARBA00023002"/>
    </source>
</evidence>
<organism evidence="7 8">
    <name type="scientific">Jiulongibacter sediminis</name>
    <dbReference type="NCBI Taxonomy" id="1605367"/>
    <lineage>
        <taxon>Bacteria</taxon>
        <taxon>Pseudomonadati</taxon>
        <taxon>Bacteroidota</taxon>
        <taxon>Cytophagia</taxon>
        <taxon>Cytophagales</taxon>
        <taxon>Leadbetterellaceae</taxon>
        <taxon>Jiulongibacter</taxon>
    </lineage>
</organism>
<dbReference type="SUPFAM" id="SSF51735">
    <property type="entry name" value="NAD(P)-binding Rossmann-fold domains"/>
    <property type="match status" value="1"/>
</dbReference>
<dbReference type="GO" id="GO:0051287">
    <property type="term" value="F:NAD binding"/>
    <property type="evidence" value="ECO:0007669"/>
    <property type="project" value="InterPro"/>
</dbReference>
<evidence type="ECO:0000313" key="8">
    <source>
        <dbReference type="Proteomes" id="UP000050454"/>
    </source>
</evidence>
<dbReference type="PROSITE" id="PS00670">
    <property type="entry name" value="D_2_HYDROXYACID_DH_2"/>
    <property type="match status" value="1"/>
</dbReference>
<feature type="domain" description="D-isomer specific 2-hydroxyacid dehydrogenase NAD-binding" evidence="6">
    <location>
        <begin position="105"/>
        <end position="276"/>
    </location>
</feature>
<keyword evidence="2 4" id="KW-0560">Oxidoreductase</keyword>
<dbReference type="AlphaFoldDB" id="A0A0P7BU93"/>
<dbReference type="CDD" id="cd12173">
    <property type="entry name" value="PGDH_4"/>
    <property type="match status" value="1"/>
</dbReference>
<keyword evidence="8" id="KW-1185">Reference proteome</keyword>
<dbReference type="PANTHER" id="PTHR10996:SF264">
    <property type="entry name" value="HYPOTHETICAL D-ISOMER SPECIFIC 2-HYDROXYACID DEHYDROGENASE (EUROFUNG)"/>
    <property type="match status" value="1"/>
</dbReference>
<dbReference type="STRING" id="1605367.AFM12_06405"/>
<dbReference type="RefSeq" id="WP_055145508.1">
    <property type="nucleotide sequence ID" value="NZ_JXSZ01000006.1"/>
</dbReference>
<evidence type="ECO:0000259" key="6">
    <source>
        <dbReference type="Pfam" id="PF02826"/>
    </source>
</evidence>
<evidence type="ECO:0000256" key="4">
    <source>
        <dbReference type="RuleBase" id="RU003719"/>
    </source>
</evidence>
<dbReference type="GO" id="GO:0016618">
    <property type="term" value="F:hydroxypyruvate reductase [NAD(P)H] activity"/>
    <property type="evidence" value="ECO:0007669"/>
    <property type="project" value="TreeGrafter"/>
</dbReference>
<evidence type="ECO:0000256" key="3">
    <source>
        <dbReference type="ARBA" id="ARBA00023027"/>
    </source>
</evidence>
<accession>A0A0P7BU93</accession>
<comment type="caution">
    <text evidence="7">The sequence shown here is derived from an EMBL/GenBank/DDBJ whole genome shotgun (WGS) entry which is preliminary data.</text>
</comment>